<organism evidence="5 6">
    <name type="scientific">Ascosphaera apis ARSEF 7405</name>
    <dbReference type="NCBI Taxonomy" id="392613"/>
    <lineage>
        <taxon>Eukaryota</taxon>
        <taxon>Fungi</taxon>
        <taxon>Dikarya</taxon>
        <taxon>Ascomycota</taxon>
        <taxon>Pezizomycotina</taxon>
        <taxon>Eurotiomycetes</taxon>
        <taxon>Eurotiomycetidae</taxon>
        <taxon>Onygenales</taxon>
        <taxon>Ascosphaeraceae</taxon>
        <taxon>Ascosphaera</taxon>
    </lineage>
</organism>
<dbReference type="AlphaFoldDB" id="A0A162IGH7"/>
<dbReference type="Pfam" id="PF17863">
    <property type="entry name" value="AAA_lid_2"/>
    <property type="match status" value="1"/>
</dbReference>
<evidence type="ECO:0000256" key="2">
    <source>
        <dbReference type="ARBA" id="ARBA00023444"/>
    </source>
</evidence>
<dbReference type="GO" id="GO:0016851">
    <property type="term" value="F:magnesium chelatase activity"/>
    <property type="evidence" value="ECO:0007669"/>
    <property type="project" value="UniProtKB-EC"/>
</dbReference>
<evidence type="ECO:0000256" key="3">
    <source>
        <dbReference type="SAM" id="MobiDB-lite"/>
    </source>
</evidence>
<feature type="domain" description="ChlI/MoxR AAA lid" evidence="4">
    <location>
        <begin position="277"/>
        <end position="335"/>
    </location>
</feature>
<dbReference type="Gene3D" id="1.10.8.80">
    <property type="entry name" value="Magnesium chelatase subunit I, C-Terminal domain"/>
    <property type="match status" value="1"/>
</dbReference>
<protein>
    <recommendedName>
        <fullName evidence="1">magnesium chelatase</fullName>
        <ecNumber evidence="1">6.6.1.1</ecNumber>
    </recommendedName>
</protein>
<dbReference type="InterPro" id="IPR052041">
    <property type="entry name" value="Nucleic_acid_metab_PIN/TRAM"/>
</dbReference>
<comment type="pathway">
    <text evidence="2">Porphyrin-containing compound metabolism.</text>
</comment>
<dbReference type="EC" id="6.6.1.1" evidence="1"/>
<evidence type="ECO:0000313" key="6">
    <source>
        <dbReference type="Proteomes" id="UP000242877"/>
    </source>
</evidence>
<keyword evidence="6" id="KW-1185">Reference proteome</keyword>
<sequence>MADTEVLFKIDDLSDLEIAVLLSLIAREHCIVDTEPELMDDLLSELRLIIENVYGLTYSVLVCTPGTTMDDLKRAFFQRGGPRRELERATISSSTSMPAESTLSFDQRAHHGFSQSQWHLDQNDMPSVNVLIAKNFDIVPQNVQLTALDILWSKQVPTTSGPHNLADPFIFIPLVPSNPRGLAHSFNRHLLDHIFSSYHHSAENGFPNVEASSGWLSDDQAPSPIRPLLSRRPTGRSQAKSGLISQEDINLLRSLSEKVNISPEINSYIYSITVFLRMNRAVTGGVTPNSTTHIKQYARCLAPLQKVDYVFPALIEIAARQVYRHRIFIGSPRTDRSLLYGSSLRAVEMAFQNLTPEIIIDDVLEEVDAPV</sequence>
<proteinExistence type="predicted"/>
<dbReference type="VEuPathDB" id="FungiDB:AAP_02559"/>
<feature type="region of interest" description="Disordered" evidence="3">
    <location>
        <begin position="213"/>
        <end position="242"/>
    </location>
</feature>
<name>A0A162IGH7_9EURO</name>
<accession>A0A162IGH7</accession>
<comment type="caution">
    <text evidence="5">The sequence shown here is derived from an EMBL/GenBank/DDBJ whole genome shotgun (WGS) entry which is preliminary data.</text>
</comment>
<gene>
    <name evidence="5" type="ORF">AAP_02559</name>
</gene>
<dbReference type="PANTHER" id="PTHR11603">
    <property type="entry name" value="AAA FAMILY ATPASE"/>
    <property type="match status" value="1"/>
</dbReference>
<dbReference type="Proteomes" id="UP000242877">
    <property type="component" value="Unassembled WGS sequence"/>
</dbReference>
<evidence type="ECO:0000259" key="4">
    <source>
        <dbReference type="Pfam" id="PF17863"/>
    </source>
</evidence>
<feature type="compositionally biased region" description="Low complexity" evidence="3">
    <location>
        <begin position="222"/>
        <end position="232"/>
    </location>
</feature>
<dbReference type="PANTHER" id="PTHR11603:SF132">
    <property type="entry name" value="C2H2-TYPE DOMAIN-CONTAINING PROTEIN"/>
    <property type="match status" value="1"/>
</dbReference>
<evidence type="ECO:0000256" key="1">
    <source>
        <dbReference type="ARBA" id="ARBA00012825"/>
    </source>
</evidence>
<dbReference type="InterPro" id="IPR041628">
    <property type="entry name" value="ChlI/MoxR_AAA_lid"/>
</dbReference>
<dbReference type="EMBL" id="AZGZ01000009">
    <property type="protein sequence ID" value="KZZ93093.1"/>
    <property type="molecule type" value="Genomic_DNA"/>
</dbReference>
<dbReference type="OrthoDB" id="5582146at2759"/>
<evidence type="ECO:0000313" key="5">
    <source>
        <dbReference type="EMBL" id="KZZ93093.1"/>
    </source>
</evidence>
<reference evidence="5 6" key="1">
    <citation type="journal article" date="2016" name="Genome Biol. Evol.">
        <title>Divergent and convergent evolution of fungal pathogenicity.</title>
        <authorList>
            <person name="Shang Y."/>
            <person name="Xiao G."/>
            <person name="Zheng P."/>
            <person name="Cen K."/>
            <person name="Zhan S."/>
            <person name="Wang C."/>
        </authorList>
    </citation>
    <scope>NUCLEOTIDE SEQUENCE [LARGE SCALE GENOMIC DNA]</scope>
    <source>
        <strain evidence="5 6">ARSEF 7405</strain>
    </source>
</reference>